<protein>
    <submittedName>
        <fullName evidence="6">Serine/threonine protein kinase</fullName>
    </submittedName>
</protein>
<dbReference type="InterPro" id="IPR011009">
    <property type="entry name" value="Kinase-like_dom_sf"/>
</dbReference>
<keyword evidence="6" id="KW-0723">Serine/threonine-protein kinase</keyword>
<dbReference type="PANTHER" id="PTHR24198">
    <property type="entry name" value="ANKYRIN REPEAT AND PROTEIN KINASE DOMAIN-CONTAINING PROTEIN"/>
    <property type="match status" value="1"/>
</dbReference>
<dbReference type="Pfam" id="PF12796">
    <property type="entry name" value="Ank_2"/>
    <property type="match status" value="1"/>
</dbReference>
<dbReference type="AlphaFoldDB" id="E4UYZ3"/>
<dbReference type="SMART" id="SM00220">
    <property type="entry name" value="S_TKc"/>
    <property type="match status" value="1"/>
</dbReference>
<feature type="domain" description="Protein kinase" evidence="5">
    <location>
        <begin position="65"/>
        <end position="367"/>
    </location>
</feature>
<keyword evidence="6" id="KW-0808">Transferase</keyword>
<dbReference type="PANTHER" id="PTHR24198:SF165">
    <property type="entry name" value="ANKYRIN REPEAT-CONTAINING PROTEIN-RELATED"/>
    <property type="match status" value="1"/>
</dbReference>
<dbReference type="PROSITE" id="PS50088">
    <property type="entry name" value="ANK_REPEAT"/>
    <property type="match status" value="3"/>
</dbReference>
<dbReference type="SMART" id="SM00248">
    <property type="entry name" value="ANK"/>
    <property type="match status" value="6"/>
</dbReference>
<dbReference type="HOGENOM" id="CLU_007669_0_0_1"/>
<dbReference type="SUPFAM" id="SSF56112">
    <property type="entry name" value="Protein kinase-like (PK-like)"/>
    <property type="match status" value="1"/>
</dbReference>
<feature type="repeat" description="ANK" evidence="3">
    <location>
        <begin position="577"/>
        <end position="609"/>
    </location>
</feature>
<dbReference type="InterPro" id="IPR008271">
    <property type="entry name" value="Ser/Thr_kinase_AS"/>
</dbReference>
<proteinExistence type="predicted"/>
<evidence type="ECO:0000256" key="1">
    <source>
        <dbReference type="ARBA" id="ARBA00022737"/>
    </source>
</evidence>
<keyword evidence="2 3" id="KW-0040">ANK repeat</keyword>
<dbReference type="RefSeq" id="XP_003171777.1">
    <property type="nucleotide sequence ID" value="XM_003171729.1"/>
</dbReference>
<feature type="region of interest" description="Disordered" evidence="4">
    <location>
        <begin position="691"/>
        <end position="715"/>
    </location>
</feature>
<dbReference type="InterPro" id="IPR002110">
    <property type="entry name" value="Ankyrin_rpt"/>
</dbReference>
<dbReference type="GO" id="GO:0004674">
    <property type="term" value="F:protein serine/threonine kinase activity"/>
    <property type="evidence" value="ECO:0007669"/>
    <property type="project" value="UniProtKB-KW"/>
</dbReference>
<dbReference type="Gene3D" id="1.10.510.10">
    <property type="entry name" value="Transferase(Phosphotransferase) domain 1"/>
    <property type="match status" value="1"/>
</dbReference>
<accession>E4UYZ3</accession>
<dbReference type="EMBL" id="DS989826">
    <property type="protein sequence ID" value="EFR03323.1"/>
    <property type="molecule type" value="Genomic_DNA"/>
</dbReference>
<dbReference type="InterPro" id="IPR036770">
    <property type="entry name" value="Ankyrin_rpt-contain_sf"/>
</dbReference>
<dbReference type="InParanoid" id="E4UYZ3"/>
<dbReference type="Pfam" id="PF00069">
    <property type="entry name" value="Pkinase"/>
    <property type="match status" value="1"/>
</dbReference>
<name>E4UYZ3_ARTGP</name>
<evidence type="ECO:0000313" key="7">
    <source>
        <dbReference type="Proteomes" id="UP000002669"/>
    </source>
</evidence>
<keyword evidence="6" id="KW-0418">Kinase</keyword>
<dbReference type="GeneID" id="10027032"/>
<organism evidence="7">
    <name type="scientific">Arthroderma gypseum (strain ATCC MYA-4604 / CBS 118893)</name>
    <name type="common">Microsporum gypseum</name>
    <dbReference type="NCBI Taxonomy" id="535722"/>
    <lineage>
        <taxon>Eukaryota</taxon>
        <taxon>Fungi</taxon>
        <taxon>Dikarya</taxon>
        <taxon>Ascomycota</taxon>
        <taxon>Pezizomycotina</taxon>
        <taxon>Eurotiomycetes</taxon>
        <taxon>Eurotiomycetidae</taxon>
        <taxon>Onygenales</taxon>
        <taxon>Arthrodermataceae</taxon>
        <taxon>Nannizzia</taxon>
    </lineage>
</organism>
<sequence>MPEDISIDVDVHIQAFITDLSIAHSDLEIWSVLSPNAPNNASEVAITTEFALLLQRFNVPRCYDVGIRSFIASGAQFTVNKEVVTFEATLGEQHDVVSKVPKFFLDPNEKLSLSNTAVRRHVRDLITELSVLCHPKLRNHPNIVHLMGWGLDTSIWHQPPFLALEAADGDLESILRTQPDLSMTDRQSILLDVANGLDAMHEVGFVHGDLKPSNILIFYPGGKCRGKLADFGGGGDLSQDEIIRGRGTVGWRAPELRRFHDHGEALDRAFVSAVDVYSYGLLIWSLLCNLPGPPSGGESHDAVSVALANFEECHQVIPESLLHKTKHVILKLLDQDPTRRVTTLQGWMGDGDSEEVDISDLDFDQYVELGPEFFSRRFDWEFPDIKPFLSDPDLLTPELAFAAFLSHEEFRLGRFGEISRAVHDPQQKDKILALLDRAAREGVQPAQAIIFRIHEYFQKKIDPDLECNRRKWLSDSIHTGALFLTSEVQAIDPVLFNTSVRSFRESGGYNSYYSQLDPDTLAKQVEGYRTSGISPYKPLNPRGDCIIHVLASSASPKATLALKDILTPGYVNISNNLRETPLYRACLCGSSETVLFLLSLGADASIHPDSDGPTCLHWLSVFEPLDIPKIAEGLISRGANINSLCTQRIKMFHYPFVLPVGTPLHWAVQFSCAEAVKTLLANGASPYVRDRLRPLPGRNRNDDNEDDTNEPITNHTGASSIDIAVWDWNHAILDLLLASQSSVRVNDTDDRGYGPMHKLHVKEWYRISETTYFNDRFMRGTHAAQMKSIRETIGVLLSHGFDINRLSAPGSSSRICCSPLIFAIRGCDIDVVQCLLDERADIEVPDSEGRTPIMSIGEVYISQDRLRVLGLLLPLKPCINVRDKHGDTAVIHAAGLGQVDLVDTLLDHGANALDRIEHPGGKPANAHKLPDYCRTVFALLASPWMHEMDTVDRKIAAMLRKHILPLLRTGIAKEARNIPLAGHAIDRADLAGGTLLHYMAGGGLFESCTVLLMAGADVNAIRIIKNVSDNGQNNSRQTPLDKIAESTGNLKKYSAQFYSKPGKFNIKLPMHGT</sequence>
<keyword evidence="1" id="KW-0677">Repeat</keyword>
<evidence type="ECO:0000259" key="5">
    <source>
        <dbReference type="PROSITE" id="PS50011"/>
    </source>
</evidence>
<dbReference type="GO" id="GO:0005524">
    <property type="term" value="F:ATP binding"/>
    <property type="evidence" value="ECO:0007669"/>
    <property type="project" value="InterPro"/>
</dbReference>
<dbReference type="OMA" id="GPSCLHW"/>
<evidence type="ECO:0000256" key="4">
    <source>
        <dbReference type="SAM" id="MobiDB-lite"/>
    </source>
</evidence>
<dbReference type="eggNOG" id="KOG1095">
    <property type="taxonomic scope" value="Eukaryota"/>
</dbReference>
<dbReference type="Gene3D" id="1.25.40.20">
    <property type="entry name" value="Ankyrin repeat-containing domain"/>
    <property type="match status" value="3"/>
</dbReference>
<dbReference type="InterPro" id="IPR000719">
    <property type="entry name" value="Prot_kinase_dom"/>
</dbReference>
<keyword evidence="7" id="KW-1185">Reference proteome</keyword>
<dbReference type="STRING" id="535722.E4UYZ3"/>
<gene>
    <name evidence="6" type="ORF">MGYG_06320</name>
</gene>
<evidence type="ECO:0000256" key="2">
    <source>
        <dbReference type="ARBA" id="ARBA00023043"/>
    </source>
</evidence>
<dbReference type="VEuPathDB" id="FungiDB:MGYG_06320"/>
<dbReference type="eggNOG" id="KOG0504">
    <property type="taxonomic scope" value="Eukaryota"/>
</dbReference>
<reference evidence="7" key="1">
    <citation type="journal article" date="2012" name="MBio">
        <title>Comparative genome analysis of Trichophyton rubrum and related dermatophytes reveals candidate genes involved in infection.</title>
        <authorList>
            <person name="Martinez D.A."/>
            <person name="Oliver B.G."/>
            <person name="Graeser Y."/>
            <person name="Goldberg J.M."/>
            <person name="Li W."/>
            <person name="Martinez-Rossi N.M."/>
            <person name="Monod M."/>
            <person name="Shelest E."/>
            <person name="Barton R.C."/>
            <person name="Birch E."/>
            <person name="Brakhage A.A."/>
            <person name="Chen Z."/>
            <person name="Gurr S.J."/>
            <person name="Heiman D."/>
            <person name="Heitman J."/>
            <person name="Kosti I."/>
            <person name="Rossi A."/>
            <person name="Saif S."/>
            <person name="Samalova M."/>
            <person name="Saunders C.W."/>
            <person name="Shea T."/>
            <person name="Summerbell R.C."/>
            <person name="Xu J."/>
            <person name="Young S."/>
            <person name="Zeng Q."/>
            <person name="Birren B.W."/>
            <person name="Cuomo C.A."/>
            <person name="White T.C."/>
        </authorList>
    </citation>
    <scope>NUCLEOTIDE SEQUENCE [LARGE SCALE GENOMIC DNA]</scope>
    <source>
        <strain evidence="7">ATCC MYA-4604 / CBS 118893</strain>
    </source>
</reference>
<evidence type="ECO:0000256" key="3">
    <source>
        <dbReference type="PROSITE-ProRule" id="PRU00023"/>
    </source>
</evidence>
<dbReference type="PROSITE" id="PS50297">
    <property type="entry name" value="ANK_REP_REGION"/>
    <property type="match status" value="2"/>
</dbReference>
<feature type="repeat" description="ANK" evidence="3">
    <location>
        <begin position="662"/>
        <end position="691"/>
    </location>
</feature>
<evidence type="ECO:0000313" key="6">
    <source>
        <dbReference type="EMBL" id="EFR03323.1"/>
    </source>
</evidence>
<dbReference type="Proteomes" id="UP000002669">
    <property type="component" value="Unassembled WGS sequence"/>
</dbReference>
<dbReference type="OrthoDB" id="626167at2759"/>
<dbReference type="Pfam" id="PF00023">
    <property type="entry name" value="Ank"/>
    <property type="match status" value="1"/>
</dbReference>
<feature type="repeat" description="ANK" evidence="3">
    <location>
        <begin position="885"/>
        <end position="911"/>
    </location>
</feature>
<dbReference type="PROSITE" id="PS50011">
    <property type="entry name" value="PROTEIN_KINASE_DOM"/>
    <property type="match status" value="1"/>
</dbReference>
<dbReference type="SUPFAM" id="SSF48403">
    <property type="entry name" value="Ankyrin repeat"/>
    <property type="match status" value="1"/>
</dbReference>
<dbReference type="PROSITE" id="PS00108">
    <property type="entry name" value="PROTEIN_KINASE_ST"/>
    <property type="match status" value="1"/>
</dbReference>